<feature type="signal peptide" evidence="1">
    <location>
        <begin position="1"/>
        <end position="32"/>
    </location>
</feature>
<name>A0A2P2GW18_STREW</name>
<reference evidence="2 3" key="1">
    <citation type="submission" date="2015-05" db="EMBL/GenBank/DDBJ databases">
        <title>Draft Genome assembly of Streptomyces showdoensis.</title>
        <authorList>
            <person name="Thapa K.K."/>
            <person name="Metsa-Ketela M."/>
        </authorList>
    </citation>
    <scope>NUCLEOTIDE SEQUENCE [LARGE SCALE GENOMIC DNA]</scope>
    <source>
        <strain evidence="2 3">ATCC 15227</strain>
    </source>
</reference>
<accession>A0A2P2GW18</accession>
<organism evidence="2 3">
    <name type="scientific">Streptomyces showdoensis</name>
    <dbReference type="NCBI Taxonomy" id="68268"/>
    <lineage>
        <taxon>Bacteria</taxon>
        <taxon>Bacillati</taxon>
        <taxon>Actinomycetota</taxon>
        <taxon>Actinomycetes</taxon>
        <taxon>Kitasatosporales</taxon>
        <taxon>Streptomycetaceae</taxon>
        <taxon>Streptomyces</taxon>
    </lineage>
</organism>
<evidence type="ECO:0008006" key="4">
    <source>
        <dbReference type="Google" id="ProtNLM"/>
    </source>
</evidence>
<sequence length="147" mass="15493">MKSGLRAKFAAVAGATALLVGGGIATASTAAAGPNCPSGYHCLFEGSIGTASHNYFNSDPNFTDDAFSPSGHLVNDNSWSASNSSNSGYESHYYYDVNYQNRVFCVNPGSYVTHDRLSDDFVDGNGQGQRDEASSLQVLPTTSVPCF</sequence>
<gene>
    <name evidence="2" type="ORF">VO63_00255</name>
</gene>
<proteinExistence type="predicted"/>
<evidence type="ECO:0000313" key="2">
    <source>
        <dbReference type="EMBL" id="KKZ75693.1"/>
    </source>
</evidence>
<evidence type="ECO:0000313" key="3">
    <source>
        <dbReference type="Proteomes" id="UP000265325"/>
    </source>
</evidence>
<feature type="chain" id="PRO_5038573986" description="Peptidase inhibitor family I36 protein" evidence="1">
    <location>
        <begin position="33"/>
        <end position="147"/>
    </location>
</feature>
<protein>
    <recommendedName>
        <fullName evidence="4">Peptidase inhibitor family I36 protein</fullName>
    </recommendedName>
</protein>
<dbReference type="Pfam" id="PF03995">
    <property type="entry name" value="Inhibitor_I36"/>
    <property type="match status" value="1"/>
</dbReference>
<evidence type="ECO:0000256" key="1">
    <source>
        <dbReference type="SAM" id="SignalP"/>
    </source>
</evidence>
<keyword evidence="3" id="KW-1185">Reference proteome</keyword>
<comment type="caution">
    <text evidence="2">The sequence shown here is derived from an EMBL/GenBank/DDBJ whole genome shotgun (WGS) entry which is preliminary data.</text>
</comment>
<keyword evidence="1" id="KW-0732">Signal</keyword>
<dbReference type="AlphaFoldDB" id="A0A2P2GW18"/>
<dbReference type="Proteomes" id="UP000265325">
    <property type="component" value="Unassembled WGS sequence"/>
</dbReference>
<dbReference type="EMBL" id="LAQS01000001">
    <property type="protein sequence ID" value="KKZ75693.1"/>
    <property type="molecule type" value="Genomic_DNA"/>
</dbReference>